<evidence type="ECO:0000256" key="1">
    <source>
        <dbReference type="ARBA" id="ARBA00022857"/>
    </source>
</evidence>
<keyword evidence="1" id="KW-0521">NADP</keyword>
<dbReference type="SUPFAM" id="SSF51735">
    <property type="entry name" value="NAD(P)-binding Rossmann-fold domains"/>
    <property type="match status" value="1"/>
</dbReference>
<comment type="caution">
    <text evidence="4">The sequence shown here is derived from an EMBL/GenBank/DDBJ whole genome shotgun (WGS) entry which is preliminary data.</text>
</comment>
<evidence type="ECO:0000313" key="5">
    <source>
        <dbReference type="Proteomes" id="UP000319255"/>
    </source>
</evidence>
<accession>A0A501WZ29</accession>
<dbReference type="AlphaFoldDB" id="A0A501WZ29"/>
<dbReference type="SUPFAM" id="SSF50129">
    <property type="entry name" value="GroES-like"/>
    <property type="match status" value="1"/>
</dbReference>
<protein>
    <submittedName>
        <fullName evidence="4">Quinone oxidoreductase</fullName>
    </submittedName>
</protein>
<dbReference type="GO" id="GO:0035925">
    <property type="term" value="F:mRNA 3'-UTR AU-rich region binding"/>
    <property type="evidence" value="ECO:0007669"/>
    <property type="project" value="TreeGrafter"/>
</dbReference>
<feature type="domain" description="Enoyl reductase (ER)" evidence="3">
    <location>
        <begin position="12"/>
        <end position="323"/>
    </location>
</feature>
<proteinExistence type="predicted"/>
<dbReference type="Gene3D" id="3.40.50.720">
    <property type="entry name" value="NAD(P)-binding Rossmann-like Domain"/>
    <property type="match status" value="1"/>
</dbReference>
<dbReference type="RefSeq" id="WP_140452548.1">
    <property type="nucleotide sequence ID" value="NZ_VFRP01000002.1"/>
</dbReference>
<dbReference type="PANTHER" id="PTHR48106:SF13">
    <property type="entry name" value="QUINONE OXIDOREDUCTASE-RELATED"/>
    <property type="match status" value="1"/>
</dbReference>
<dbReference type="InterPro" id="IPR013149">
    <property type="entry name" value="ADH-like_C"/>
</dbReference>
<dbReference type="Proteomes" id="UP000319255">
    <property type="component" value="Unassembled WGS sequence"/>
</dbReference>
<dbReference type="InterPro" id="IPR047618">
    <property type="entry name" value="QOR-like"/>
</dbReference>
<dbReference type="GO" id="GO:0003960">
    <property type="term" value="F:quinone reductase (NADPH) activity"/>
    <property type="evidence" value="ECO:0007669"/>
    <property type="project" value="InterPro"/>
</dbReference>
<evidence type="ECO:0000313" key="4">
    <source>
        <dbReference type="EMBL" id="TPE52927.1"/>
    </source>
</evidence>
<dbReference type="OrthoDB" id="9788224at2"/>
<evidence type="ECO:0000256" key="2">
    <source>
        <dbReference type="ARBA" id="ARBA00023002"/>
    </source>
</evidence>
<dbReference type="InterPro" id="IPR036291">
    <property type="entry name" value="NAD(P)-bd_dom_sf"/>
</dbReference>
<gene>
    <name evidence="4" type="ORF">FJM51_02550</name>
</gene>
<dbReference type="EMBL" id="VFRP01000002">
    <property type="protein sequence ID" value="TPE52927.1"/>
    <property type="molecule type" value="Genomic_DNA"/>
</dbReference>
<keyword evidence="2" id="KW-0560">Oxidoreductase</keyword>
<dbReference type="SMART" id="SM00829">
    <property type="entry name" value="PKS_ER"/>
    <property type="match status" value="1"/>
</dbReference>
<name>A0A501WZ29_9RHOB</name>
<dbReference type="Gene3D" id="3.90.180.10">
    <property type="entry name" value="Medium-chain alcohol dehydrogenases, catalytic domain"/>
    <property type="match status" value="1"/>
</dbReference>
<dbReference type="FunFam" id="3.40.50.720:FF:000053">
    <property type="entry name" value="Quinone oxidoreductase 1"/>
    <property type="match status" value="1"/>
</dbReference>
<dbReference type="GO" id="GO:0070402">
    <property type="term" value="F:NADPH binding"/>
    <property type="evidence" value="ECO:0007669"/>
    <property type="project" value="TreeGrafter"/>
</dbReference>
<evidence type="ECO:0000259" key="3">
    <source>
        <dbReference type="SMART" id="SM00829"/>
    </source>
</evidence>
<dbReference type="InterPro" id="IPR011032">
    <property type="entry name" value="GroES-like_sf"/>
</dbReference>
<dbReference type="InterPro" id="IPR020843">
    <property type="entry name" value="ER"/>
</dbReference>
<dbReference type="GO" id="GO:0005829">
    <property type="term" value="C:cytosol"/>
    <property type="evidence" value="ECO:0007669"/>
    <property type="project" value="TreeGrafter"/>
</dbReference>
<reference evidence="4 5" key="1">
    <citation type="submission" date="2019-06" db="EMBL/GenBank/DDBJ databases">
        <title>A novel bacterium of genus Amaricoccus, isolated from marine sediment.</title>
        <authorList>
            <person name="Huang H."/>
            <person name="Mo K."/>
            <person name="Hu Y."/>
        </authorList>
    </citation>
    <scope>NUCLEOTIDE SEQUENCE [LARGE SCALE GENOMIC DNA]</scope>
    <source>
        <strain evidence="4 5">HB172011</strain>
    </source>
</reference>
<organism evidence="4 5">
    <name type="scientific">Amaricoccus solimangrovi</name>
    <dbReference type="NCBI Taxonomy" id="2589815"/>
    <lineage>
        <taxon>Bacteria</taxon>
        <taxon>Pseudomonadati</taxon>
        <taxon>Pseudomonadota</taxon>
        <taxon>Alphaproteobacteria</taxon>
        <taxon>Rhodobacterales</taxon>
        <taxon>Paracoccaceae</taxon>
        <taxon>Amaricoccus</taxon>
    </lineage>
</organism>
<dbReference type="Pfam" id="PF08240">
    <property type="entry name" value="ADH_N"/>
    <property type="match status" value="1"/>
</dbReference>
<keyword evidence="5" id="KW-1185">Reference proteome</keyword>
<dbReference type="Pfam" id="PF00107">
    <property type="entry name" value="ADH_zinc_N"/>
    <property type="match status" value="1"/>
</dbReference>
<dbReference type="PANTHER" id="PTHR48106">
    <property type="entry name" value="QUINONE OXIDOREDUCTASE PIG3-RELATED"/>
    <property type="match status" value="1"/>
</dbReference>
<dbReference type="CDD" id="cd05286">
    <property type="entry name" value="QOR2"/>
    <property type="match status" value="1"/>
</dbReference>
<dbReference type="InterPro" id="IPR013154">
    <property type="entry name" value="ADH-like_N"/>
</dbReference>
<sequence length="326" mass="34336">MSDYAMVVTEPGGPEKFERRAIETPRPGPGEVLVRQTAVGLNFLDVYHRGGLYPWAVERDLIPGSEGAGVVEAIGHGVGEVEPGQRVAYTHPLGAYASARVIPANRLVPIPEGVSDEQAASLMLKGLTAHYLIFSTFRVEKGMSVLVQAAAGGVGLILGQWLGARGVAAIGTAGGPEKVALALAHGYAHVIDYRAGDFMPKVRELTRGLGVHVVYDGVGRDTWRGSLACLRTRGTFVNFGQSSGMIEGFALSDLARGSLSACRPVLFHYIAEPAELRARAADLFAAVAAGEITAGVRHRLPLSEVAAAHRALEARETAGATVLIVD</sequence>